<dbReference type="VEuPathDB" id="AmoebaDB:NF0016430"/>
<dbReference type="GO" id="GO:0006370">
    <property type="term" value="P:7-methylguanosine mRNA capping"/>
    <property type="evidence" value="ECO:0007669"/>
    <property type="project" value="InterPro"/>
</dbReference>
<evidence type="ECO:0000256" key="7">
    <source>
        <dbReference type="ARBA" id="ARBA00046511"/>
    </source>
</evidence>
<evidence type="ECO:0000313" key="10">
    <source>
        <dbReference type="Proteomes" id="UP000444721"/>
    </source>
</evidence>
<dbReference type="VEuPathDB" id="AmoebaDB:FDP41_007673"/>
<keyword evidence="4" id="KW-0251">Elongation factor</keyword>
<evidence type="ECO:0000256" key="4">
    <source>
        <dbReference type="ARBA" id="ARBA00022768"/>
    </source>
</evidence>
<dbReference type="OrthoDB" id="270189at2759"/>
<dbReference type="Proteomes" id="UP000444721">
    <property type="component" value="Unassembled WGS sequence"/>
</dbReference>
<accession>A0A6A5CE52</accession>
<dbReference type="Pfam" id="PF01358">
    <property type="entry name" value="PARP_regulatory"/>
    <property type="match status" value="1"/>
</dbReference>
<dbReference type="InterPro" id="IPR000176">
    <property type="entry name" value="mRNA_MeTrfase-like"/>
</dbReference>
<feature type="compositionally biased region" description="Basic residues" evidence="8">
    <location>
        <begin position="505"/>
        <end position="521"/>
    </location>
</feature>
<dbReference type="RefSeq" id="XP_044568471.1">
    <property type="nucleotide sequence ID" value="XM_044711443.1"/>
</dbReference>
<keyword evidence="5" id="KW-0648">Protein biosynthesis</keyword>
<protein>
    <recommendedName>
        <fullName evidence="3">Cap-specific mRNA (nucleoside-2'-O-)-methyltransferase</fullName>
        <ecNumber evidence="2">2.1.1.57</ecNumber>
    </recommendedName>
</protein>
<dbReference type="GO" id="GO:0003746">
    <property type="term" value="F:translation elongation factor activity"/>
    <property type="evidence" value="ECO:0007669"/>
    <property type="project" value="UniProtKB-KW"/>
</dbReference>
<proteinExistence type="predicted"/>
<feature type="compositionally biased region" description="Basic and acidic residues" evidence="8">
    <location>
        <begin position="552"/>
        <end position="566"/>
    </location>
</feature>
<evidence type="ECO:0000256" key="1">
    <source>
        <dbReference type="ARBA" id="ARBA00004328"/>
    </source>
</evidence>
<dbReference type="CDD" id="cd20760">
    <property type="entry name" value="capping_2-OMTase_Mimiviridae"/>
    <property type="match status" value="1"/>
</dbReference>
<dbReference type="InterPro" id="IPR029063">
    <property type="entry name" value="SAM-dependent_MTases_sf"/>
</dbReference>
<evidence type="ECO:0000313" key="9">
    <source>
        <dbReference type="EMBL" id="KAF0983758.1"/>
    </source>
</evidence>
<comment type="caution">
    <text evidence="9">The sequence shown here is derived from an EMBL/GenBank/DDBJ whole genome shotgun (WGS) entry which is preliminary data.</text>
</comment>
<feature type="compositionally biased region" description="Polar residues" evidence="8">
    <location>
        <begin position="464"/>
        <end position="504"/>
    </location>
</feature>
<dbReference type="PROSITE" id="PS51612">
    <property type="entry name" value="SAM_MT_2O_PK"/>
    <property type="match status" value="1"/>
</dbReference>
<gene>
    <name evidence="9" type="ORF">FDP41_007673</name>
</gene>
<evidence type="ECO:0000256" key="3">
    <source>
        <dbReference type="ARBA" id="ARBA00015701"/>
    </source>
</evidence>
<dbReference type="EMBL" id="VFQX01000004">
    <property type="protein sequence ID" value="KAF0983758.1"/>
    <property type="molecule type" value="Genomic_DNA"/>
</dbReference>
<feature type="region of interest" description="Disordered" evidence="8">
    <location>
        <begin position="462"/>
        <end position="566"/>
    </location>
</feature>
<organism evidence="9 10">
    <name type="scientific">Naegleria fowleri</name>
    <name type="common">Brain eating amoeba</name>
    <dbReference type="NCBI Taxonomy" id="5763"/>
    <lineage>
        <taxon>Eukaryota</taxon>
        <taxon>Discoba</taxon>
        <taxon>Heterolobosea</taxon>
        <taxon>Tetramitia</taxon>
        <taxon>Eutetramitia</taxon>
        <taxon>Vahlkampfiidae</taxon>
        <taxon>Naegleria</taxon>
    </lineage>
</organism>
<dbReference type="Gene3D" id="3.40.50.150">
    <property type="entry name" value="Vaccinia Virus protein VP39"/>
    <property type="match status" value="1"/>
</dbReference>
<keyword evidence="10" id="KW-1185">Reference proteome</keyword>
<evidence type="ECO:0000256" key="5">
    <source>
        <dbReference type="ARBA" id="ARBA00022917"/>
    </source>
</evidence>
<dbReference type="EC" id="2.1.1.57" evidence="2"/>
<comment type="function">
    <text evidence="6">Displays methyltransferase, positive regulation of the poly(A) polymerase and transcription elongation activities. Involved in the modification of both mRNA ends and in intermediate and late gene positive transcription elongation. At the mRNAs 5' end, methylates the ribose 2' OH group of the first transcribed nucleotide, thereby producing a 2'-O-methylpurine cap. At the 3' end, functions as a processivity factor which stimulates the activity of the viral poly(A) polymerase OPG063 that creates mRNA's poly(A) tail. In the presence of OPG102, OPG063 does not dissociate from the RNA allowing tail elongation to around 250 adenylates.</text>
</comment>
<dbReference type="SUPFAM" id="SSF53335">
    <property type="entry name" value="S-adenosyl-L-methionine-dependent methyltransferases"/>
    <property type="match status" value="1"/>
</dbReference>
<dbReference type="AlphaFoldDB" id="A0A6A5CE52"/>
<dbReference type="VEuPathDB" id="AmoebaDB:NfTy_006720"/>
<dbReference type="GO" id="GO:0004483">
    <property type="term" value="F:methyltransferase cap1 activity"/>
    <property type="evidence" value="ECO:0007669"/>
    <property type="project" value="UniProtKB-EC"/>
</dbReference>
<comment type="subunit">
    <text evidence="7">Interacts with poly(A) polymerase catalytic subunit OPG063. Interacts with OPG109 and OPG123; these interactions might help linking transcription to capping and polyadenylation.</text>
</comment>
<sequence length="566" mass="65730">MKSQECPCLPSEAQHHLLPFNTDNNDNNRTSTPVMTFKIDHSEFTTSTHRLLRLDSPRMPYSEEGKAHHRNALHWGQRKLLLSEIEFLTQYSQQGDIVIYAGAAPGNHLVYLTQKLFPHLTFIFIDPNKFNDHLSSLPNVKILQEYFTVSMAEEFAQLKNQMIDSKRSSQESSNNHETNNILFMSDIRTADPSIMSLEESDKCIIEDLQLQKSWISILKPRFSMVKFRLPYSEGKTKYYTGDLFLPVWGRKWTTECRLVVSEKDVELVNVVEYDNIEHAEQMFYFNNVTRFEYIYPHGIVGKSEGVDNCYDCRSEVHILSTYLNQFPHMKHAIGQEWLSNKVNLKNKSKEDSVPSSSMDAEAISHNKETDQCANNEDDDSFQFIGEWMSQISKQISPNHRSLCHVLDSSQFIFNPTVHLLPQQQDSKEWLEMRNMVLKRTSEFSKLIYRSPQRHDKSFKIQVGNEPSNLNKNTNESNRVSSSTLQQESLTDLSIENESSGNPSLTKRKKRRKHKKRNKKTKFSVNDNEEEEMESQPLILEEPPTDIQCAETTRVDGDENDDNPRRQ</sequence>
<reference evidence="9 10" key="1">
    <citation type="journal article" date="2019" name="Sci. Rep.">
        <title>Nanopore sequencing improves the draft genome of the human pathogenic amoeba Naegleria fowleri.</title>
        <authorList>
            <person name="Liechti N."/>
            <person name="Schurch N."/>
            <person name="Bruggmann R."/>
            <person name="Wittwer M."/>
        </authorList>
    </citation>
    <scope>NUCLEOTIDE SEQUENCE [LARGE SCALE GENOMIC DNA]</scope>
    <source>
        <strain evidence="9 10">ATCC 30894</strain>
    </source>
</reference>
<evidence type="ECO:0000256" key="2">
    <source>
        <dbReference type="ARBA" id="ARBA00011923"/>
    </source>
</evidence>
<dbReference type="InterPro" id="IPR025804">
    <property type="entry name" value="Pox/kineto_cap_MeTfrase"/>
</dbReference>
<evidence type="ECO:0000256" key="6">
    <source>
        <dbReference type="ARBA" id="ARBA00034661"/>
    </source>
</evidence>
<dbReference type="GeneID" id="68114891"/>
<comment type="subcellular location">
    <subcellularLocation>
        <location evidence="1">Virion</location>
    </subcellularLocation>
</comment>
<name>A0A6A5CE52_NAEFO</name>
<evidence type="ECO:0000256" key="8">
    <source>
        <dbReference type="SAM" id="MobiDB-lite"/>
    </source>
</evidence>